<dbReference type="InterPro" id="IPR012340">
    <property type="entry name" value="NA-bd_OB-fold"/>
</dbReference>
<dbReference type="PROSITE" id="PS50935">
    <property type="entry name" value="SSB"/>
    <property type="match status" value="1"/>
</dbReference>
<dbReference type="GO" id="GO:0003697">
    <property type="term" value="F:single-stranded DNA binding"/>
    <property type="evidence" value="ECO:0007669"/>
    <property type="project" value="InterPro"/>
</dbReference>
<dbReference type="InterPro" id="IPR011344">
    <property type="entry name" value="ssDNA-bd"/>
</dbReference>
<dbReference type="OrthoDB" id="4427276at2"/>
<dbReference type="eggNOG" id="COG0629">
    <property type="taxonomic scope" value="Bacteria"/>
</dbReference>
<dbReference type="NCBIfam" id="TIGR00621">
    <property type="entry name" value="ssb"/>
    <property type="match status" value="1"/>
</dbReference>
<dbReference type="KEGG" id="nml:Namu_2746"/>
<dbReference type="PANTHER" id="PTHR10302">
    <property type="entry name" value="SINGLE-STRANDED DNA-BINDING PROTEIN"/>
    <property type="match status" value="1"/>
</dbReference>
<keyword evidence="6" id="KW-1185">Reference proteome</keyword>
<feature type="region of interest" description="Disordered" evidence="4">
    <location>
        <begin position="111"/>
        <end position="184"/>
    </location>
</feature>
<evidence type="ECO:0000256" key="1">
    <source>
        <dbReference type="ARBA" id="ARBA00023125"/>
    </source>
</evidence>
<feature type="compositionally biased region" description="Basic and acidic residues" evidence="4">
    <location>
        <begin position="131"/>
        <end position="140"/>
    </location>
</feature>
<reference evidence="6" key="1">
    <citation type="submission" date="2009-09" db="EMBL/GenBank/DDBJ databases">
        <title>The complete genome of Nakamurella multipartita DSM 44233.</title>
        <authorList>
            <consortium name="US DOE Joint Genome Institute (JGI-PGF)"/>
            <person name="Lucas S."/>
            <person name="Copeland A."/>
            <person name="Lapidus A."/>
            <person name="Glavina del Rio T."/>
            <person name="Dalin E."/>
            <person name="Tice H."/>
            <person name="Bruce D."/>
            <person name="Goodwin L."/>
            <person name="Pitluck S."/>
            <person name="Kyrpides N."/>
            <person name="Mavromatis K."/>
            <person name="Ivanova N."/>
            <person name="Ovchinnikova G."/>
            <person name="Sims D."/>
            <person name="Meincke L."/>
            <person name="Brettin T."/>
            <person name="Detter J.C."/>
            <person name="Han C."/>
            <person name="Larimer F."/>
            <person name="Land M."/>
            <person name="Hauser L."/>
            <person name="Markowitz V."/>
            <person name="Cheng J.-F."/>
            <person name="Hugenholtz P."/>
            <person name="Woyke T."/>
            <person name="Wu D."/>
            <person name="Klenk H.-P."/>
            <person name="Eisen J.A."/>
        </authorList>
    </citation>
    <scope>NUCLEOTIDE SEQUENCE [LARGE SCALE GENOMIC DNA]</scope>
    <source>
        <strain evidence="6">ATCC 700099 / DSM 44233 / CIP 104796 / JCM 9543 / NBRC 105858 / Y-104</strain>
    </source>
</reference>
<keyword evidence="1 2" id="KW-0238">DNA-binding</keyword>
<dbReference type="Gene3D" id="2.40.50.140">
    <property type="entry name" value="Nucleic acid-binding proteins"/>
    <property type="match status" value="1"/>
</dbReference>
<evidence type="ECO:0000313" key="5">
    <source>
        <dbReference type="EMBL" id="ACV79092.1"/>
    </source>
</evidence>
<accession>C8X8N7</accession>
<dbReference type="GO" id="GO:0006260">
    <property type="term" value="P:DNA replication"/>
    <property type="evidence" value="ECO:0007669"/>
    <property type="project" value="InterPro"/>
</dbReference>
<dbReference type="HOGENOM" id="CLU_1466729_0_0_11"/>
<evidence type="ECO:0000256" key="4">
    <source>
        <dbReference type="SAM" id="MobiDB-lite"/>
    </source>
</evidence>
<evidence type="ECO:0000256" key="2">
    <source>
        <dbReference type="PROSITE-ProRule" id="PRU00252"/>
    </source>
</evidence>
<dbReference type="InterPro" id="IPR000424">
    <property type="entry name" value="Primosome_PriB/ssb"/>
</dbReference>
<proteinExistence type="predicted"/>
<evidence type="ECO:0000256" key="3">
    <source>
        <dbReference type="RuleBase" id="RU000524"/>
    </source>
</evidence>
<dbReference type="STRING" id="479431.Namu_2746"/>
<dbReference type="RefSeq" id="WP_015747971.1">
    <property type="nucleotide sequence ID" value="NC_013235.1"/>
</dbReference>
<dbReference type="PANTHER" id="PTHR10302:SF27">
    <property type="entry name" value="SINGLE-STRANDED DNA-BINDING PROTEIN"/>
    <property type="match status" value="1"/>
</dbReference>
<dbReference type="GO" id="GO:0009295">
    <property type="term" value="C:nucleoid"/>
    <property type="evidence" value="ECO:0007669"/>
    <property type="project" value="TreeGrafter"/>
</dbReference>
<reference evidence="5 6" key="2">
    <citation type="journal article" date="2010" name="Stand. Genomic Sci.">
        <title>Complete genome sequence of Nakamurella multipartita type strain (Y-104).</title>
        <authorList>
            <person name="Tice H."/>
            <person name="Mayilraj S."/>
            <person name="Sims D."/>
            <person name="Lapidus A."/>
            <person name="Nolan M."/>
            <person name="Lucas S."/>
            <person name="Glavina Del Rio T."/>
            <person name="Copeland A."/>
            <person name="Cheng J.F."/>
            <person name="Meincke L."/>
            <person name="Bruce D."/>
            <person name="Goodwin L."/>
            <person name="Pitluck S."/>
            <person name="Ivanova N."/>
            <person name="Mavromatis K."/>
            <person name="Ovchinnikova G."/>
            <person name="Pati A."/>
            <person name="Chen A."/>
            <person name="Palaniappan K."/>
            <person name="Land M."/>
            <person name="Hauser L."/>
            <person name="Chang Y.J."/>
            <person name="Jeffries C.D."/>
            <person name="Detter J.C."/>
            <person name="Brettin T."/>
            <person name="Rohde M."/>
            <person name="Goker M."/>
            <person name="Bristow J."/>
            <person name="Eisen J.A."/>
            <person name="Markowitz V."/>
            <person name="Hugenholtz P."/>
            <person name="Kyrpides N.C."/>
            <person name="Klenk H.P."/>
            <person name="Chen F."/>
        </authorList>
    </citation>
    <scope>NUCLEOTIDE SEQUENCE [LARGE SCALE GENOMIC DNA]</scope>
    <source>
        <strain evidence="6">ATCC 700099 / DSM 44233 / CIP 104796 / JCM 9543 / NBRC 105858 / Y-104</strain>
    </source>
</reference>
<dbReference type="CDD" id="cd04496">
    <property type="entry name" value="SSB_OBF"/>
    <property type="match status" value="1"/>
</dbReference>
<protein>
    <recommendedName>
        <fullName evidence="3">Single-stranded DNA-binding protein</fullName>
    </recommendedName>
</protein>
<sequence>MNYQVFVGNVVRDPELRATKSGLSKTTLSVAINEGDREKGTEKAHFIRVNVLGRTAENTVKSIGKGDRVVVVARIDTYAKEVEVNGEDRNITITEFTATAIGPELHYASADVARNPKNSDDDDRDPGEQPETAKRGKAAADDPDTNDTNRSEDGDADPEPPARSGSGKPTARSRAKAPVDDDEF</sequence>
<dbReference type="AlphaFoldDB" id="C8X8N7"/>
<gene>
    <name evidence="5" type="ordered locus">Namu_2746</name>
</gene>
<dbReference type="SUPFAM" id="SSF50249">
    <property type="entry name" value="Nucleic acid-binding proteins"/>
    <property type="match status" value="1"/>
</dbReference>
<dbReference type="Proteomes" id="UP000002218">
    <property type="component" value="Chromosome"/>
</dbReference>
<evidence type="ECO:0000313" key="6">
    <source>
        <dbReference type="Proteomes" id="UP000002218"/>
    </source>
</evidence>
<name>C8X8N7_NAKMY</name>
<dbReference type="EMBL" id="CP001737">
    <property type="protein sequence ID" value="ACV79092.1"/>
    <property type="molecule type" value="Genomic_DNA"/>
</dbReference>
<dbReference type="Pfam" id="PF00436">
    <property type="entry name" value="SSB"/>
    <property type="match status" value="1"/>
</dbReference>
<organism evidence="5 6">
    <name type="scientific">Nakamurella multipartita (strain ATCC 700099 / DSM 44233 / CIP 104796 / JCM 9543 / NBRC 105858 / Y-104)</name>
    <name type="common">Microsphaera multipartita</name>
    <dbReference type="NCBI Taxonomy" id="479431"/>
    <lineage>
        <taxon>Bacteria</taxon>
        <taxon>Bacillati</taxon>
        <taxon>Actinomycetota</taxon>
        <taxon>Actinomycetes</taxon>
        <taxon>Nakamurellales</taxon>
        <taxon>Nakamurellaceae</taxon>
        <taxon>Nakamurella</taxon>
    </lineage>
</organism>
<dbReference type="InParanoid" id="C8X8N7"/>